<dbReference type="EMBL" id="CP042829">
    <property type="protein sequence ID" value="QFG02876.1"/>
    <property type="molecule type" value="Genomic_DNA"/>
</dbReference>
<reference evidence="1 2" key="1">
    <citation type="submission" date="2019-08" db="EMBL/GenBank/DDBJ databases">
        <authorList>
            <person name="Toschakov S.V."/>
        </authorList>
    </citation>
    <scope>NUCLEOTIDE SEQUENCE [LARGE SCALE GENOMIC DNA]</scope>
    <source>
        <strain evidence="1 2">3753O</strain>
    </source>
</reference>
<keyword evidence="2" id="KW-1185">Reference proteome</keyword>
<dbReference type="InterPro" id="IPR036249">
    <property type="entry name" value="Thioredoxin-like_sf"/>
</dbReference>
<dbReference type="RefSeq" id="WP_158066798.1">
    <property type="nucleotide sequence ID" value="NZ_CP042829.1"/>
</dbReference>
<evidence type="ECO:0000313" key="1">
    <source>
        <dbReference type="EMBL" id="QFG02876.1"/>
    </source>
</evidence>
<sequence length="123" mass="13531">MNEHEARLAAAREAAQQREIGSYERHIFLCTGPDCCTPEEGQRAWERLKSLAAKVNRTPGAPKLYRTKVGCLRICAAGPTGVVYPEGTWYACLTPENLERVAAEHLVGGREVEELVIGRNPLG</sequence>
<reference evidence="1 2" key="2">
    <citation type="submission" date="2019-10" db="EMBL/GenBank/DDBJ databases">
        <title>Thermopilla bonchosmolovskayae gen. nov., sp. nov., a moderately thermophilic Chloroflexi bacterium from a Chukotka hot spring (Arctic, Russia), representing a novel classis Thermopillaia, which include previously uncultivated lineage OLB14.</title>
        <authorList>
            <person name="Kochetkova T.V."/>
            <person name="Zayulina K.S."/>
            <person name="Zhigarkov V.S."/>
            <person name="Minaev N.V."/>
            <person name="Novikov A."/>
            <person name="Toshchakov S.V."/>
            <person name="Elcheninov A.G."/>
            <person name="Kublanov I.V."/>
        </authorList>
    </citation>
    <scope>NUCLEOTIDE SEQUENCE [LARGE SCALE GENOMIC DNA]</scope>
    <source>
        <strain evidence="1 2">3753O</strain>
    </source>
</reference>
<dbReference type="Proteomes" id="UP000326331">
    <property type="component" value="Chromosome"/>
</dbReference>
<organism evidence="1 2">
    <name type="scientific">Tepidiforma bonchosmolovskayae</name>
    <dbReference type="NCBI Taxonomy" id="2601677"/>
    <lineage>
        <taxon>Bacteria</taxon>
        <taxon>Bacillati</taxon>
        <taxon>Chloroflexota</taxon>
        <taxon>Tepidiformia</taxon>
        <taxon>Tepidiformales</taxon>
        <taxon>Tepidiformaceae</taxon>
        <taxon>Tepidiforma</taxon>
    </lineage>
</organism>
<protein>
    <submittedName>
        <fullName evidence="1">(2Fe-2S) ferredoxin domain-containing protein</fullName>
    </submittedName>
</protein>
<gene>
    <name evidence="1" type="ORF">Tbon_06085</name>
</gene>
<dbReference type="Gene3D" id="3.40.30.10">
    <property type="entry name" value="Glutaredoxin"/>
    <property type="match status" value="1"/>
</dbReference>
<name>A0ABX6C186_9CHLR</name>
<proteinExistence type="predicted"/>
<dbReference type="CDD" id="cd02980">
    <property type="entry name" value="TRX_Fd_family"/>
    <property type="match status" value="1"/>
</dbReference>
<accession>A0ABX6C186</accession>
<evidence type="ECO:0000313" key="2">
    <source>
        <dbReference type="Proteomes" id="UP000326331"/>
    </source>
</evidence>
<dbReference type="SUPFAM" id="SSF52833">
    <property type="entry name" value="Thioredoxin-like"/>
    <property type="match status" value="1"/>
</dbReference>